<dbReference type="Pfam" id="PF11374">
    <property type="entry name" value="DUF3176"/>
    <property type="match status" value="1"/>
</dbReference>
<dbReference type="Proteomes" id="UP000256690">
    <property type="component" value="Unassembled WGS sequence"/>
</dbReference>
<feature type="region of interest" description="Disordered" evidence="1">
    <location>
        <begin position="241"/>
        <end position="274"/>
    </location>
</feature>
<dbReference type="InterPro" id="IPR021514">
    <property type="entry name" value="DUF3176"/>
</dbReference>
<feature type="transmembrane region" description="Helical" evidence="2">
    <location>
        <begin position="44"/>
        <end position="66"/>
    </location>
</feature>
<evidence type="ECO:0000313" key="3">
    <source>
        <dbReference type="EMBL" id="RDW61704.1"/>
    </source>
</evidence>
<evidence type="ECO:0000256" key="1">
    <source>
        <dbReference type="SAM" id="MobiDB-lite"/>
    </source>
</evidence>
<organism evidence="3 4">
    <name type="scientific">Aspergillus mulundensis</name>
    <dbReference type="NCBI Taxonomy" id="1810919"/>
    <lineage>
        <taxon>Eukaryota</taxon>
        <taxon>Fungi</taxon>
        <taxon>Dikarya</taxon>
        <taxon>Ascomycota</taxon>
        <taxon>Pezizomycotina</taxon>
        <taxon>Eurotiomycetes</taxon>
        <taxon>Eurotiomycetidae</taxon>
        <taxon>Eurotiales</taxon>
        <taxon>Aspergillaceae</taxon>
        <taxon>Aspergillus</taxon>
        <taxon>Aspergillus subgen. Nidulantes</taxon>
    </lineage>
</organism>
<protein>
    <submittedName>
        <fullName evidence="3">Uncharacterized protein</fullName>
    </submittedName>
</protein>
<reference evidence="3 4" key="1">
    <citation type="journal article" date="2018" name="IMA Fungus">
        <title>IMA Genome-F 9: Draft genome sequence of Annulohypoxylon stygium, Aspergillus mulundensis, Berkeleyomyces basicola (syn. Thielaviopsis basicola), Ceratocystis smalleyi, two Cercospora beticola strains, Coleophoma cylindrospora, Fusarium fracticaudum, Phialophora cf. hyalina, and Morchella septimelata.</title>
        <authorList>
            <person name="Wingfield B.D."/>
            <person name="Bills G.F."/>
            <person name="Dong Y."/>
            <person name="Huang W."/>
            <person name="Nel W.J."/>
            <person name="Swalarsk-Parry B.S."/>
            <person name="Vaghefi N."/>
            <person name="Wilken P.M."/>
            <person name="An Z."/>
            <person name="de Beer Z.W."/>
            <person name="De Vos L."/>
            <person name="Chen L."/>
            <person name="Duong T.A."/>
            <person name="Gao Y."/>
            <person name="Hammerbacher A."/>
            <person name="Kikkert J.R."/>
            <person name="Li Y."/>
            <person name="Li H."/>
            <person name="Li K."/>
            <person name="Li Q."/>
            <person name="Liu X."/>
            <person name="Ma X."/>
            <person name="Naidoo K."/>
            <person name="Pethybridge S.J."/>
            <person name="Sun J."/>
            <person name="Steenkamp E.T."/>
            <person name="van der Nest M.A."/>
            <person name="van Wyk S."/>
            <person name="Wingfield M.J."/>
            <person name="Xiong C."/>
            <person name="Yue Q."/>
            <person name="Zhang X."/>
        </authorList>
    </citation>
    <scope>NUCLEOTIDE SEQUENCE [LARGE SCALE GENOMIC DNA]</scope>
    <source>
        <strain evidence="3 4">DSM 5745</strain>
    </source>
</reference>
<dbReference type="OrthoDB" id="5376804at2759"/>
<name>A0A3D8QJU6_9EURO</name>
<dbReference type="EMBL" id="PVWQ01000016">
    <property type="protein sequence ID" value="RDW61704.1"/>
    <property type="molecule type" value="Genomic_DNA"/>
</dbReference>
<gene>
    <name evidence="3" type="ORF">DSM5745_10376</name>
</gene>
<feature type="transmembrane region" description="Helical" evidence="2">
    <location>
        <begin position="502"/>
        <end position="524"/>
    </location>
</feature>
<keyword evidence="2" id="KW-0812">Transmembrane</keyword>
<proteinExistence type="predicted"/>
<accession>A0A3D8QJU6</accession>
<dbReference type="PANTHER" id="PTHR35394">
    <property type="entry name" value="DUF3176 DOMAIN-CONTAINING PROTEIN"/>
    <property type="match status" value="1"/>
</dbReference>
<evidence type="ECO:0000256" key="2">
    <source>
        <dbReference type="SAM" id="Phobius"/>
    </source>
</evidence>
<dbReference type="PANTHER" id="PTHR35394:SF5">
    <property type="entry name" value="DUF3176 DOMAIN-CONTAINING PROTEIN"/>
    <property type="match status" value="1"/>
</dbReference>
<comment type="caution">
    <text evidence="3">The sequence shown here is derived from an EMBL/GenBank/DDBJ whole genome shotgun (WGS) entry which is preliminary data.</text>
</comment>
<dbReference type="AlphaFoldDB" id="A0A3D8QJU6"/>
<sequence>MSLDQRTLNPHRYEPAHVDDVDSELPGSASTKYTRHSHYSRSEWLYETATLILSVALLVGISCIFYKMEDQPLKNWPAPISLTATVSILTTFCSAALMHSISQCIGQLKWLYFQSGYHKLSHLETFDEASRGPWGSILLLTTVKWNLATIGAVITILRLSFAPLAQQVIDFYDSRMAIDDHSVTFGYSQTFHRDFGSQPFTVPGKYSCARSLRLHAANMSVTMQKMSHRIPKCNRPFSRVSTASAVPQGSPAQGSASGPTTTYPSGSRPAAATTGPYDPATCSIITPGGVVLSTRYRMTSYGTSYVINVTSDLPTGLEPMAESFPGLAKFAVYRSTPDSNFTPTLINITECSLSLTAYKYTQASASGSTGFDFNTTSEVDFGVKDPWNSGHGGAGIAAATLTTNKTTVNGIDLPPLTIGRAELAALRIFLTSDPIIAEIVSGQVKNTTGSHGLAPLMDGTVDIAQRFTRMARLMTDRVRNGPNALVAQGQRIELVTRVRIQWSYLIGPVAVEVMALFFAVLTVIRNCGGRGVPLWKTSALAVLACRYERRLGLLQGGIKDIKDMQRVAEKAEVRLQ</sequence>
<dbReference type="RefSeq" id="XP_026598835.1">
    <property type="nucleotide sequence ID" value="XM_026752392.1"/>
</dbReference>
<feature type="compositionally biased region" description="Polar residues" evidence="1">
    <location>
        <begin position="241"/>
        <end position="265"/>
    </location>
</feature>
<feature type="transmembrane region" description="Helical" evidence="2">
    <location>
        <begin position="78"/>
        <end position="98"/>
    </location>
</feature>
<keyword evidence="2" id="KW-1133">Transmembrane helix</keyword>
<evidence type="ECO:0000313" key="4">
    <source>
        <dbReference type="Proteomes" id="UP000256690"/>
    </source>
</evidence>
<dbReference type="STRING" id="1810919.A0A3D8QJU6"/>
<dbReference type="GeneID" id="38120746"/>
<keyword evidence="2" id="KW-0472">Membrane</keyword>
<keyword evidence="4" id="KW-1185">Reference proteome</keyword>